<gene>
    <name evidence="1" type="ORF">QX249_08715</name>
</gene>
<evidence type="ECO:0000313" key="1">
    <source>
        <dbReference type="EMBL" id="MDS1820739.1"/>
    </source>
</evidence>
<proteinExistence type="predicted"/>
<comment type="caution">
    <text evidence="1">The sequence shown here is derived from an EMBL/GenBank/DDBJ whole genome shotgun (WGS) entry which is preliminary data.</text>
</comment>
<protein>
    <submittedName>
        <fullName evidence="1">Uncharacterized protein</fullName>
    </submittedName>
</protein>
<organism evidence="1 2">
    <name type="scientific">Vibrio parahaemolyticus</name>
    <dbReference type="NCBI Taxonomy" id="670"/>
    <lineage>
        <taxon>Bacteria</taxon>
        <taxon>Pseudomonadati</taxon>
        <taxon>Pseudomonadota</taxon>
        <taxon>Gammaproteobacteria</taxon>
        <taxon>Vibrionales</taxon>
        <taxon>Vibrionaceae</taxon>
        <taxon>Vibrio</taxon>
    </lineage>
</organism>
<sequence length="439" mass="49316">MIIDIQIRVVRASCCGKIMTKCMNNGDSKVLKMANWKLTPKKLGGNLIGFTPKWTSGSGSYRVKRFSTQFPFFAHGNDEVIACAIQLLRWSSKLDPKKDITVLMNLDGKLIHLFNAQPFVVECFRRLWLRSPVAEKFLFVESAKADKYEFTTCSCMTEQMAVVSEFIDSSLELSNRLTCTNHASAINIYEICKKGRKDREINMETIIDASSLIALTMDELKEFRKPEDNAHLTIRIQRNSESGVSRQKGAAVNRNHASKLLKSMNSERSKVKLSEEDAKLIQDTRLLSQKERETVFKLGRCVYRAAGEIASYEVMDFGSYFAVVETTFGSEFKSCVPFRDLPSSKKFIKLAQQSGGEDKKRLCLRVSVGVDTFGCATIAYATDSALDFFNDHWSGSSVSFCSFVSIMPVTDTADAMSLMQMVCRASYISEIRSLSCSSR</sequence>
<dbReference type="AlphaFoldDB" id="A0AAW8PZH7"/>
<reference evidence="1" key="1">
    <citation type="submission" date="2023-06" db="EMBL/GenBank/DDBJ databases">
        <title>Genomic Diversity of Vibrio spp. and Metagenomic Analysis of Pathogens in Florida Gulf Coastal Waters Following Hurricane Ian.</title>
        <authorList>
            <person name="Brumfield K.D."/>
        </authorList>
    </citation>
    <scope>NUCLEOTIDE SEQUENCE</scope>
    <source>
        <strain evidence="1">WBS2B-138</strain>
    </source>
</reference>
<dbReference type="RefSeq" id="WP_311019513.1">
    <property type="nucleotide sequence ID" value="NZ_JAUHGG010000003.1"/>
</dbReference>
<name>A0AAW8PZH7_VIBPH</name>
<dbReference type="Proteomes" id="UP001253193">
    <property type="component" value="Unassembled WGS sequence"/>
</dbReference>
<evidence type="ECO:0000313" key="2">
    <source>
        <dbReference type="Proteomes" id="UP001253193"/>
    </source>
</evidence>
<accession>A0AAW8PZH7</accession>
<dbReference type="EMBL" id="JAUHGG010000003">
    <property type="protein sequence ID" value="MDS1820739.1"/>
    <property type="molecule type" value="Genomic_DNA"/>
</dbReference>